<comment type="catalytic activity">
    <reaction evidence="8 9">
        <text>2 superoxide + 2 H(+) = H2O2 + O2</text>
        <dbReference type="Rhea" id="RHEA:20696"/>
        <dbReference type="ChEBI" id="CHEBI:15378"/>
        <dbReference type="ChEBI" id="CHEBI:15379"/>
        <dbReference type="ChEBI" id="CHEBI:16240"/>
        <dbReference type="ChEBI" id="CHEBI:18421"/>
        <dbReference type="EC" id="1.15.1.1"/>
    </reaction>
</comment>
<keyword evidence="7" id="KW-1015">Disulfide bond</keyword>
<evidence type="ECO:0000256" key="7">
    <source>
        <dbReference type="ARBA" id="ARBA00023157"/>
    </source>
</evidence>
<dbReference type="CDD" id="cd00305">
    <property type="entry name" value="Cu-Zn_Superoxide_Dismutase"/>
    <property type="match status" value="1"/>
</dbReference>
<keyword evidence="2 9" id="KW-0479">Metal-binding</keyword>
<dbReference type="InterPro" id="IPR024134">
    <property type="entry name" value="SOD_Cu/Zn_/chaperone"/>
</dbReference>
<reference evidence="12" key="1">
    <citation type="submission" date="2020-05" db="EMBL/GenBank/DDBJ databases">
        <title>Characterization of catalase and superoxide dismutase from Liposcelis entomophila (Enderlein) and their response to phosphine fumigation.</title>
        <authorList>
            <person name="Miao S."/>
            <person name="Wang S."/>
            <person name="Yang B."/>
            <person name="Lu Y."/>
        </authorList>
    </citation>
    <scope>NUCLEOTIDE SEQUENCE</scope>
</reference>
<organism evidence="12">
    <name type="scientific">Liposcelis entomophila</name>
    <dbReference type="NCBI Taxonomy" id="550478"/>
    <lineage>
        <taxon>Eukaryota</taxon>
        <taxon>Metazoa</taxon>
        <taxon>Ecdysozoa</taxon>
        <taxon>Arthropoda</taxon>
        <taxon>Hexapoda</taxon>
        <taxon>Insecta</taxon>
        <taxon>Pterygota</taxon>
        <taxon>Neoptera</taxon>
        <taxon>Paraneoptera</taxon>
        <taxon>Psocodea</taxon>
        <taxon>Troctomorpha</taxon>
        <taxon>Liposcelidetae</taxon>
        <taxon>Liposcelididae</taxon>
        <taxon>Liposcelis</taxon>
    </lineage>
</organism>
<keyword evidence="4" id="KW-0049">Antioxidant</keyword>
<feature type="chain" id="PRO_5028040474" description="Superoxide dismutase [Cu-Zn]" evidence="10">
    <location>
        <begin position="18"/>
        <end position="220"/>
    </location>
</feature>
<dbReference type="InterPro" id="IPR001424">
    <property type="entry name" value="SOD_Cu_Zn_dom"/>
</dbReference>
<comment type="function">
    <text evidence="9">Destroys radicals which are normally produced within the cells and which are toxic to biological systems.</text>
</comment>
<dbReference type="SUPFAM" id="SSF49329">
    <property type="entry name" value="Cu,Zn superoxide dismutase-like"/>
    <property type="match status" value="1"/>
</dbReference>
<evidence type="ECO:0000256" key="5">
    <source>
        <dbReference type="ARBA" id="ARBA00023002"/>
    </source>
</evidence>
<dbReference type="PRINTS" id="PR00068">
    <property type="entry name" value="CUZNDISMTASE"/>
</dbReference>
<protein>
    <recommendedName>
        <fullName evidence="9">Superoxide dismutase [Cu-Zn]</fullName>
        <ecNumber evidence="9">1.15.1.1</ecNumber>
    </recommendedName>
</protein>
<dbReference type="PANTHER" id="PTHR10003">
    <property type="entry name" value="SUPEROXIDE DISMUTASE CU-ZN -RELATED"/>
    <property type="match status" value="1"/>
</dbReference>
<evidence type="ECO:0000256" key="4">
    <source>
        <dbReference type="ARBA" id="ARBA00022862"/>
    </source>
</evidence>
<name>A0A7D7PEY2_9NEOP</name>
<dbReference type="Gene3D" id="2.60.40.200">
    <property type="entry name" value="Superoxide dismutase, copper/zinc binding domain"/>
    <property type="match status" value="1"/>
</dbReference>
<evidence type="ECO:0000256" key="10">
    <source>
        <dbReference type="SAM" id="SignalP"/>
    </source>
</evidence>
<dbReference type="PROSITE" id="PS00087">
    <property type="entry name" value="SOD_CU_ZN_1"/>
    <property type="match status" value="1"/>
</dbReference>
<evidence type="ECO:0000256" key="9">
    <source>
        <dbReference type="RuleBase" id="RU000393"/>
    </source>
</evidence>
<feature type="signal peptide" evidence="10">
    <location>
        <begin position="1"/>
        <end position="17"/>
    </location>
</feature>
<comment type="cofactor">
    <cofactor evidence="9">
        <name>Cu cation</name>
        <dbReference type="ChEBI" id="CHEBI:23378"/>
    </cofactor>
    <text evidence="9">Binds 1 copper ion per subunit.</text>
</comment>
<dbReference type="InterPro" id="IPR036423">
    <property type="entry name" value="SOD-like_Cu/Zn_dom_sf"/>
</dbReference>
<dbReference type="EMBL" id="MT423903">
    <property type="protein sequence ID" value="QMS47508.1"/>
    <property type="molecule type" value="mRNA"/>
</dbReference>
<comment type="cofactor">
    <cofactor evidence="9">
        <name>Zn(2+)</name>
        <dbReference type="ChEBI" id="CHEBI:29105"/>
    </cofactor>
    <text evidence="9">Binds 1 zinc ion per subunit.</text>
</comment>
<keyword evidence="5 9" id="KW-0560">Oxidoreductase</keyword>
<keyword evidence="3 9" id="KW-0862">Zinc</keyword>
<evidence type="ECO:0000256" key="8">
    <source>
        <dbReference type="ARBA" id="ARBA00049204"/>
    </source>
</evidence>
<keyword evidence="6 9" id="KW-0186">Copper</keyword>
<evidence type="ECO:0000259" key="11">
    <source>
        <dbReference type="Pfam" id="PF00080"/>
    </source>
</evidence>
<dbReference type="FunFam" id="2.60.40.200:FF:000003">
    <property type="entry name" value="Superoxide dismutase [Cu-Zn], chloroplastic"/>
    <property type="match status" value="1"/>
</dbReference>
<dbReference type="InterPro" id="IPR018152">
    <property type="entry name" value="SOD_Cu/Zn_BS"/>
</dbReference>
<keyword evidence="10" id="KW-0732">Signal</keyword>
<dbReference type="AlphaFoldDB" id="A0A7D7PEY2"/>
<evidence type="ECO:0000256" key="2">
    <source>
        <dbReference type="ARBA" id="ARBA00022723"/>
    </source>
</evidence>
<dbReference type="GO" id="GO:0004784">
    <property type="term" value="F:superoxide dismutase activity"/>
    <property type="evidence" value="ECO:0007669"/>
    <property type="project" value="UniProtKB-EC"/>
</dbReference>
<evidence type="ECO:0000256" key="6">
    <source>
        <dbReference type="ARBA" id="ARBA00023008"/>
    </source>
</evidence>
<dbReference type="EC" id="1.15.1.1" evidence="9"/>
<dbReference type="Pfam" id="PF00080">
    <property type="entry name" value="Sod_Cu"/>
    <property type="match status" value="1"/>
</dbReference>
<feature type="domain" description="Superoxide dismutase copper/zinc binding" evidence="11">
    <location>
        <begin position="75"/>
        <end position="212"/>
    </location>
</feature>
<dbReference type="GO" id="GO:0005507">
    <property type="term" value="F:copper ion binding"/>
    <property type="evidence" value="ECO:0007669"/>
    <property type="project" value="InterPro"/>
</dbReference>
<gene>
    <name evidence="12" type="primary">SOD1</name>
</gene>
<proteinExistence type="evidence at transcript level"/>
<evidence type="ECO:0000256" key="3">
    <source>
        <dbReference type="ARBA" id="ARBA00022833"/>
    </source>
</evidence>
<accession>A0A7D7PEY2</accession>
<sequence>MNFIWVCLFAVVGVTYGARRVTRQYAIYPGGPYSPQLSPYQASPYQISPYQAINPYAQVPVPGFCKLKSASGTQVTGEIYLQQRGPLAPVEISGTVFGLTPGLHGFHVHQNGSVDDNCAAAGPHFNPNNNTHGAPVDMIRHAGDLGNIIADAHGIAPLRIFDPYVSLLPGNPLLILGKAIVVHEKEDDLGKGPDDESKKTGNAGKRLACCVIEPIKYNYF</sequence>
<dbReference type="PROSITE" id="PS00332">
    <property type="entry name" value="SOD_CU_ZN_2"/>
    <property type="match status" value="1"/>
</dbReference>
<comment type="similarity">
    <text evidence="1 9">Belongs to the Cu-Zn superoxide dismutase family.</text>
</comment>
<evidence type="ECO:0000313" key="12">
    <source>
        <dbReference type="EMBL" id="QMS47508.1"/>
    </source>
</evidence>
<evidence type="ECO:0000256" key="1">
    <source>
        <dbReference type="ARBA" id="ARBA00010457"/>
    </source>
</evidence>